<evidence type="ECO:0000256" key="8">
    <source>
        <dbReference type="ARBA" id="ARBA00023315"/>
    </source>
</evidence>
<comment type="similarity">
    <text evidence="2">Belongs to the 1-acyl-sn-glycerol-3-phosphate acyltransferase family.</text>
</comment>
<dbReference type="EMBL" id="GG662651">
    <property type="protein sequence ID" value="EAR98330.1"/>
    <property type="molecule type" value="Genomic_DNA"/>
</dbReference>
<feature type="domain" description="Phospholipid/glycerol acyltransferase" evidence="10">
    <location>
        <begin position="112"/>
        <end position="237"/>
    </location>
</feature>
<keyword evidence="12" id="KW-1185">Reference proteome</keyword>
<evidence type="ECO:0000256" key="3">
    <source>
        <dbReference type="ARBA" id="ARBA00022679"/>
    </source>
</evidence>
<dbReference type="KEGG" id="tet:TTHERM_00285610"/>
<evidence type="ECO:0000256" key="9">
    <source>
        <dbReference type="SAM" id="Phobius"/>
    </source>
</evidence>
<evidence type="ECO:0000313" key="11">
    <source>
        <dbReference type="EMBL" id="EAR98330.1"/>
    </source>
</evidence>
<dbReference type="GeneID" id="7839488"/>
<evidence type="ECO:0000256" key="1">
    <source>
        <dbReference type="ARBA" id="ARBA00004370"/>
    </source>
</evidence>
<feature type="transmembrane region" description="Helical" evidence="9">
    <location>
        <begin position="31"/>
        <end position="58"/>
    </location>
</feature>
<evidence type="ECO:0000313" key="12">
    <source>
        <dbReference type="Proteomes" id="UP000009168"/>
    </source>
</evidence>
<dbReference type="GO" id="GO:0016746">
    <property type="term" value="F:acyltransferase activity"/>
    <property type="evidence" value="ECO:0007669"/>
    <property type="project" value="UniProtKB-KW"/>
</dbReference>
<dbReference type="Proteomes" id="UP000009168">
    <property type="component" value="Unassembled WGS sequence"/>
</dbReference>
<name>I7MF20_TETTS</name>
<dbReference type="RefSeq" id="XP_001018575.1">
    <property type="nucleotide sequence ID" value="XM_001018575.3"/>
</dbReference>
<keyword evidence="4 9" id="KW-0812">Transmembrane</keyword>
<proteinExistence type="inferred from homology"/>
<dbReference type="InParanoid" id="I7MF20"/>
<evidence type="ECO:0000256" key="6">
    <source>
        <dbReference type="ARBA" id="ARBA00023098"/>
    </source>
</evidence>
<evidence type="ECO:0000256" key="5">
    <source>
        <dbReference type="ARBA" id="ARBA00022989"/>
    </source>
</evidence>
<keyword evidence="7 9" id="KW-0472">Membrane</keyword>
<dbReference type="GO" id="GO:0006629">
    <property type="term" value="P:lipid metabolic process"/>
    <property type="evidence" value="ECO:0007669"/>
    <property type="project" value="UniProtKB-KW"/>
</dbReference>
<feature type="transmembrane region" description="Helical" evidence="9">
    <location>
        <begin position="78"/>
        <end position="97"/>
    </location>
</feature>
<sequence length="356" mass="41345">MEKYRRFADQFTGINPFLPVFLNKKKKASEIILKLLLGPILVLIRLPLILIFALLLVLYHSIFIHLLVVNSFKRVVTLFNHLVCLRVILFLMGFYKFKTSFKILSKEGSNKSPPPKMNSGFIVLANHTSPVDYIYMTYLMSPIFSKQYISTKDSSQTKVLLSPLSFFQTIKAAFSLDYSIPVQGDDTELAKHHDQKLKVISLIQSSFDEHKGPLCVFFEGAKTNGYGFLQAEESLIQDIAEVQEKYRREVVVFNLKYTDKSHFSPINTTRNPFLHFILLLTNFSNELKVSAKGIPFQDTTQTGPLDIKQYKESIYSFYESSGIKKMQVTWREYQKFLDYWQNSQSKQYIEEIKKRE</sequence>
<dbReference type="OMA" id="LWKNEIF"/>
<keyword evidence="3" id="KW-0808">Transferase</keyword>
<dbReference type="GO" id="GO:0016020">
    <property type="term" value="C:membrane"/>
    <property type="evidence" value="ECO:0007669"/>
    <property type="project" value="UniProtKB-SubCell"/>
</dbReference>
<keyword evidence="6" id="KW-0443">Lipid metabolism</keyword>
<dbReference type="InterPro" id="IPR002123">
    <property type="entry name" value="Plipid/glycerol_acylTrfase"/>
</dbReference>
<dbReference type="OrthoDB" id="272512at2759"/>
<evidence type="ECO:0000259" key="10">
    <source>
        <dbReference type="Pfam" id="PF01553"/>
    </source>
</evidence>
<keyword evidence="8 11" id="KW-0012">Acyltransferase</keyword>
<evidence type="ECO:0000256" key="7">
    <source>
        <dbReference type="ARBA" id="ARBA00023136"/>
    </source>
</evidence>
<dbReference type="PANTHER" id="PTHR23063:SF61">
    <property type="entry name" value="CHROMOSOME UNDETERMINED SCAFFOLD_7, WHOLE GENOME SHOTGUN SEQUENCE"/>
    <property type="match status" value="1"/>
</dbReference>
<dbReference type="STRING" id="312017.I7MF20"/>
<dbReference type="AlphaFoldDB" id="I7MF20"/>
<keyword evidence="5 9" id="KW-1133">Transmembrane helix</keyword>
<accession>I7MF20</accession>
<protein>
    <submittedName>
        <fullName evidence="11">Acyltransferase</fullName>
    </submittedName>
</protein>
<evidence type="ECO:0000256" key="2">
    <source>
        <dbReference type="ARBA" id="ARBA00008655"/>
    </source>
</evidence>
<dbReference type="eggNOG" id="ENOG502QWZ2">
    <property type="taxonomic scope" value="Eukaryota"/>
</dbReference>
<reference evidence="12" key="1">
    <citation type="journal article" date="2006" name="PLoS Biol.">
        <title>Macronuclear genome sequence of the ciliate Tetrahymena thermophila, a model eukaryote.</title>
        <authorList>
            <person name="Eisen J.A."/>
            <person name="Coyne R.S."/>
            <person name="Wu M."/>
            <person name="Wu D."/>
            <person name="Thiagarajan M."/>
            <person name="Wortman J.R."/>
            <person name="Badger J.H."/>
            <person name="Ren Q."/>
            <person name="Amedeo P."/>
            <person name="Jones K.M."/>
            <person name="Tallon L.J."/>
            <person name="Delcher A.L."/>
            <person name="Salzberg S.L."/>
            <person name="Silva J.C."/>
            <person name="Haas B.J."/>
            <person name="Majoros W.H."/>
            <person name="Farzad M."/>
            <person name="Carlton J.M."/>
            <person name="Smith R.K. Jr."/>
            <person name="Garg J."/>
            <person name="Pearlman R.E."/>
            <person name="Karrer K.M."/>
            <person name="Sun L."/>
            <person name="Manning G."/>
            <person name="Elde N.C."/>
            <person name="Turkewitz A.P."/>
            <person name="Asai D.J."/>
            <person name="Wilkes D.E."/>
            <person name="Wang Y."/>
            <person name="Cai H."/>
            <person name="Collins K."/>
            <person name="Stewart B.A."/>
            <person name="Lee S.R."/>
            <person name="Wilamowska K."/>
            <person name="Weinberg Z."/>
            <person name="Ruzzo W.L."/>
            <person name="Wloga D."/>
            <person name="Gaertig J."/>
            <person name="Frankel J."/>
            <person name="Tsao C.-C."/>
            <person name="Gorovsky M.A."/>
            <person name="Keeling P.J."/>
            <person name="Waller R.F."/>
            <person name="Patron N.J."/>
            <person name="Cherry J.M."/>
            <person name="Stover N.A."/>
            <person name="Krieger C.J."/>
            <person name="del Toro C."/>
            <person name="Ryder H.F."/>
            <person name="Williamson S.C."/>
            <person name="Barbeau R.A."/>
            <person name="Hamilton E.P."/>
            <person name="Orias E."/>
        </authorList>
    </citation>
    <scope>NUCLEOTIDE SEQUENCE [LARGE SCALE GENOMIC DNA]</scope>
    <source>
        <strain evidence="12">SB210</strain>
    </source>
</reference>
<dbReference type="HOGENOM" id="CLU_812549_0_0_1"/>
<dbReference type="PANTHER" id="PTHR23063">
    <property type="entry name" value="PHOSPHOLIPID ACYLTRANSFERASE"/>
    <property type="match status" value="1"/>
</dbReference>
<evidence type="ECO:0000256" key="4">
    <source>
        <dbReference type="ARBA" id="ARBA00022692"/>
    </source>
</evidence>
<dbReference type="Pfam" id="PF01553">
    <property type="entry name" value="Acyltransferase"/>
    <property type="match status" value="1"/>
</dbReference>
<comment type="subcellular location">
    <subcellularLocation>
        <location evidence="1">Membrane</location>
    </subcellularLocation>
</comment>
<organism evidence="11 12">
    <name type="scientific">Tetrahymena thermophila (strain SB210)</name>
    <dbReference type="NCBI Taxonomy" id="312017"/>
    <lineage>
        <taxon>Eukaryota</taxon>
        <taxon>Sar</taxon>
        <taxon>Alveolata</taxon>
        <taxon>Ciliophora</taxon>
        <taxon>Intramacronucleata</taxon>
        <taxon>Oligohymenophorea</taxon>
        <taxon>Hymenostomatida</taxon>
        <taxon>Tetrahymenina</taxon>
        <taxon>Tetrahymenidae</taxon>
        <taxon>Tetrahymena</taxon>
    </lineage>
</organism>
<gene>
    <name evidence="11" type="ORF">TTHERM_00285610</name>
</gene>